<dbReference type="EMBL" id="QWDD01000001">
    <property type="protein sequence ID" value="RNJ51408.1"/>
    <property type="molecule type" value="Genomic_DNA"/>
</dbReference>
<reference evidence="1 2" key="1">
    <citation type="submission" date="2018-08" db="EMBL/GenBank/DDBJ databases">
        <title>Genome sequence of Methylocystis hirsuta CSC1, a methanotroph able to accumulate PHAs.</title>
        <authorList>
            <person name="Bordel S."/>
            <person name="Rodriguez E."/>
            <person name="Gancedo J."/>
            <person name="Munoz R."/>
        </authorList>
    </citation>
    <scope>NUCLEOTIDE SEQUENCE [LARGE SCALE GENOMIC DNA]</scope>
    <source>
        <strain evidence="1 2">CSC1</strain>
    </source>
</reference>
<name>A0A3M9XWG4_9HYPH</name>
<proteinExistence type="predicted"/>
<dbReference type="AlphaFoldDB" id="A0A3M9XWG4"/>
<dbReference type="Pfam" id="PF15603">
    <property type="entry name" value="Imm74"/>
    <property type="match status" value="1"/>
</dbReference>
<dbReference type="Proteomes" id="UP000268623">
    <property type="component" value="Unassembled WGS sequence"/>
</dbReference>
<gene>
    <name evidence="1" type="ORF">D1O30_00045</name>
</gene>
<organism evidence="1 2">
    <name type="scientific">Methylocystis hirsuta</name>
    <dbReference type="NCBI Taxonomy" id="369798"/>
    <lineage>
        <taxon>Bacteria</taxon>
        <taxon>Pseudomonadati</taxon>
        <taxon>Pseudomonadota</taxon>
        <taxon>Alphaproteobacteria</taxon>
        <taxon>Hyphomicrobiales</taxon>
        <taxon>Methylocystaceae</taxon>
        <taxon>Methylocystis</taxon>
    </lineage>
</organism>
<dbReference type="InterPro" id="IPR028148">
    <property type="entry name" value="Imm74"/>
</dbReference>
<evidence type="ECO:0000313" key="2">
    <source>
        <dbReference type="Proteomes" id="UP000268623"/>
    </source>
</evidence>
<evidence type="ECO:0000313" key="1">
    <source>
        <dbReference type="EMBL" id="RNJ51408.1"/>
    </source>
</evidence>
<keyword evidence="2" id="KW-1185">Reference proteome</keyword>
<sequence length="88" mass="9771">MARRAGGYQVEVTEGAIRVRRAGKTLTIPAAPPDGESEEDADFIVRLDDLEHWDAPDDETPIGIEELQKILDAVEKQIEKHGLSVDFE</sequence>
<dbReference type="RefSeq" id="WP_123177274.1">
    <property type="nucleotide sequence ID" value="NZ_QWDD01000001.1"/>
</dbReference>
<dbReference type="OrthoDB" id="8455499at2"/>
<accession>A0A3M9XWG4</accession>
<comment type="caution">
    <text evidence="1">The sequence shown here is derived from an EMBL/GenBank/DDBJ whole genome shotgun (WGS) entry which is preliminary data.</text>
</comment>
<protein>
    <submittedName>
        <fullName evidence="1">Uncharacterized protein</fullName>
    </submittedName>
</protein>